<sequence>MKDFLAINESTLVEDTEVDCDLYIKSYVNGNPRYVLFSHGGEMFRGERRKQLIESNIKKLYVYAKSYKTFNDYQEQNLKKILSDKGKSSREKSTIVYSVAKNLTQELLNDSKSGVKVERVSSWVENTVDYILHDEKAFSNLTRVTAHDYQTYTHSVNLSVLGLLFGKHLGLGPDSLSSLGTGMILHDIGKIEVPANILNKSGSLTSDEFEIVKRHPVTAVNFLSKEDNISEKSLNILLQHHENYDGTGYPNGIAGEEIHLFGRAARIIDVYDAITSNRAYRNALKPFSALVEMKNTMKNCFDVELFKEFICFLGNSPHK</sequence>
<dbReference type="PROSITE" id="PS51832">
    <property type="entry name" value="HD_GYP"/>
    <property type="match status" value="1"/>
</dbReference>
<dbReference type="PANTHER" id="PTHR43155">
    <property type="entry name" value="CYCLIC DI-GMP PHOSPHODIESTERASE PA4108-RELATED"/>
    <property type="match status" value="1"/>
</dbReference>
<dbReference type="SMART" id="SM00471">
    <property type="entry name" value="HDc"/>
    <property type="match status" value="1"/>
</dbReference>
<dbReference type="CDD" id="cd00077">
    <property type="entry name" value="HDc"/>
    <property type="match status" value="1"/>
</dbReference>
<dbReference type="SUPFAM" id="SSF109604">
    <property type="entry name" value="HD-domain/PDEase-like"/>
    <property type="match status" value="1"/>
</dbReference>
<dbReference type="EMBL" id="BAOS01000017">
    <property type="protein sequence ID" value="GAX61126.1"/>
    <property type="molecule type" value="Genomic_DNA"/>
</dbReference>
<dbReference type="GO" id="GO:0016787">
    <property type="term" value="F:hydrolase activity"/>
    <property type="evidence" value="ECO:0007669"/>
    <property type="project" value="UniProtKB-KW"/>
</dbReference>
<keyword evidence="3" id="KW-1185">Reference proteome</keyword>
<dbReference type="AlphaFoldDB" id="A0A286TZ26"/>
<comment type="caution">
    <text evidence="2">The sequence shown here is derived from an EMBL/GenBank/DDBJ whole genome shotgun (WGS) entry which is preliminary data.</text>
</comment>
<dbReference type="OrthoDB" id="9759601at2"/>
<name>A0A286TZ26_9BACT</name>
<proteinExistence type="predicted"/>
<dbReference type="Proteomes" id="UP000218542">
    <property type="component" value="Unassembled WGS sequence"/>
</dbReference>
<dbReference type="RefSeq" id="WP_096894521.1">
    <property type="nucleotide sequence ID" value="NZ_BAOS01000017.1"/>
</dbReference>
<dbReference type="InterPro" id="IPR003607">
    <property type="entry name" value="HD/PDEase_dom"/>
</dbReference>
<dbReference type="Pfam" id="PF13487">
    <property type="entry name" value="HD_5"/>
    <property type="match status" value="1"/>
</dbReference>
<dbReference type="PANTHER" id="PTHR43155:SF2">
    <property type="entry name" value="CYCLIC DI-GMP PHOSPHODIESTERASE PA4108"/>
    <property type="match status" value="1"/>
</dbReference>
<organism evidence="2 3">
    <name type="scientific">Candidatus Scalindua japonica</name>
    <dbReference type="NCBI Taxonomy" id="1284222"/>
    <lineage>
        <taxon>Bacteria</taxon>
        <taxon>Pseudomonadati</taxon>
        <taxon>Planctomycetota</taxon>
        <taxon>Candidatus Brocadiia</taxon>
        <taxon>Candidatus Brocadiales</taxon>
        <taxon>Candidatus Scalinduaceae</taxon>
        <taxon>Candidatus Scalindua</taxon>
    </lineage>
</organism>
<protein>
    <submittedName>
        <fullName evidence="2">Metal dependent phosphohydrolase</fullName>
    </submittedName>
</protein>
<evidence type="ECO:0000313" key="2">
    <source>
        <dbReference type="EMBL" id="GAX61126.1"/>
    </source>
</evidence>
<feature type="domain" description="HD-GYP" evidence="1">
    <location>
        <begin position="129"/>
        <end position="319"/>
    </location>
</feature>
<evidence type="ECO:0000313" key="3">
    <source>
        <dbReference type="Proteomes" id="UP000218542"/>
    </source>
</evidence>
<keyword evidence="2" id="KW-0378">Hydrolase</keyword>
<dbReference type="Gene3D" id="1.10.3210.10">
    <property type="entry name" value="Hypothetical protein af1432"/>
    <property type="match status" value="1"/>
</dbReference>
<evidence type="ECO:0000259" key="1">
    <source>
        <dbReference type="PROSITE" id="PS51832"/>
    </source>
</evidence>
<accession>A0A286TZ26</accession>
<gene>
    <name evidence="2" type="ORF">SCALIN_C17_0160</name>
</gene>
<dbReference type="InterPro" id="IPR037522">
    <property type="entry name" value="HD_GYP_dom"/>
</dbReference>
<reference evidence="3" key="1">
    <citation type="journal article" date="2017" name="Environ. Microbiol. Rep.">
        <title>Genetic Diversity of Marine Anaerobic Ammonium-Oxidizing Bacteria as Revealed by Genomic and Proteomic Analyses of 'Candidatus Scalindua japonica'.</title>
        <authorList>
            <person name="Oshiki M."/>
            <person name="Mizuto K."/>
            <person name="Kimura Z."/>
            <person name="Kindaichi T."/>
            <person name="Satoh H."/>
            <person name="Okabe S."/>
        </authorList>
    </citation>
    <scope>NUCLEOTIDE SEQUENCE [LARGE SCALE GENOMIC DNA]</scope>
    <source>
        <strain evidence="3">husup-a2</strain>
    </source>
</reference>